<gene>
    <name evidence="8" type="ORF">EXE59_11205</name>
</gene>
<dbReference type="Gene3D" id="2.130.10.10">
    <property type="entry name" value="YVTN repeat-like/Quinoprotein amine dehydrogenase"/>
    <property type="match status" value="3"/>
</dbReference>
<dbReference type="GO" id="GO:0003677">
    <property type="term" value="F:DNA binding"/>
    <property type="evidence" value="ECO:0007669"/>
    <property type="project" value="UniProtKB-UniRule"/>
</dbReference>
<dbReference type="PROSITE" id="PS50082">
    <property type="entry name" value="WD_REPEATS_2"/>
    <property type="match status" value="2"/>
</dbReference>
<dbReference type="InterPro" id="IPR016032">
    <property type="entry name" value="Sig_transdc_resp-reg_C-effctor"/>
</dbReference>
<evidence type="ECO:0000256" key="4">
    <source>
        <dbReference type="ARBA" id="ARBA00023163"/>
    </source>
</evidence>
<accession>A0A4Z1CAG2</accession>
<dbReference type="SUPFAM" id="SSF52540">
    <property type="entry name" value="P-loop containing nucleoside triphosphate hydrolases"/>
    <property type="match status" value="1"/>
</dbReference>
<comment type="caution">
    <text evidence="8">The sequence shown here is derived from an EMBL/GenBank/DDBJ whole genome shotgun (WGS) entry which is preliminary data.</text>
</comment>
<dbReference type="SUPFAM" id="SSF48452">
    <property type="entry name" value="TPR-like"/>
    <property type="match status" value="1"/>
</dbReference>
<dbReference type="SUPFAM" id="SSF50969">
    <property type="entry name" value="YVTN repeat-like/Quinoprotein amine dehydrogenase"/>
    <property type="match status" value="1"/>
</dbReference>
<dbReference type="InterPro" id="IPR036388">
    <property type="entry name" value="WH-like_DNA-bd_sf"/>
</dbReference>
<keyword evidence="9" id="KW-1185">Reference proteome</keyword>
<feature type="domain" description="OmpR/PhoB-type" evidence="7">
    <location>
        <begin position="24"/>
        <end position="129"/>
    </location>
</feature>
<sequence length="1490" mass="161172">MSRRTRVARPRRRCRHAVSHWSSPGIALVSRRLTPPVQERIVAGVGIAVLGPLTIDDSGTLGRRDRVILEALVARAGRPVSTDQLADAVWGDRPPASAAKNIQGCVVRLRKLLGQDAIVTSADGYQLALPAGEVDSQRFERGVARSRELLVLGEHDRAAFQLTEALALWRGEPFGALEGWVGAESEVRRLQELRLDAEELRIEAHIGAGRYRDVLAEAQALVSAAPVRERRWALLAHAQYLTGRQGDALRTIHQLKSVLSEHLGIDPGPDVVALEGAILRQDDSLLGSAAPAEARATCPYQGLLAFELDDVERFFGREDDVESCHRVLRRSPLLALVGPSGSGKSSLLRAGLAAALRDAGQASVVIMPGRRPLQALTVLGGAPASTALLVDQFEEVFTLCEDTAERAGFIGRLVAELHTRTVVIALRSDRLADLAAHPDLSVHVEEGLHLVAGLGEEGLRQAVEAPARQAGLHLEPGLVDLLVREVEGDPGALPLFSHALLETWKRREGNTLTVDGYRASGGIHGAVAQSAERLYAETDREHRPMLRDLVLRLVSPGPDGEPVRTRVPRRLIAADADHDQMVDALVAARLVTSDDGALEITHEALARAWPRLRSWLDDDVEGQRLLHHLSAAADAWDSMGRPDSELYRGVRLVRALDWKDRTTSALTETERAFLDRARTVAEIEEQTAAERARSQARLIRRLRIVLGGAVALLVLALAAGGVAAVQSDRANENAARAARAAVAADAGRVGVRAQVVRDFSLPLLLAVAGARLDDSSETRANLFTTLARQPKLIRSAEPGGGYLNYPLVSRDGRWIASGDDSNRLHLYDTATNRLVNSWEAEPPTELGPGWIMSAFSPDSRRLAVVPYSVRSSEPVVLLDRDSMQESAVQLAPAGARPFIAIDVRFSADGSHLAAAMFSARKPGPLAQGTPAWVMVWDLRSPSEPPARIPTGILGQLVALSPDGRILYTNRPVTAWDVESGEVLWQREELESSALDITFEGDILAIEDHATLTDVLLLDSTDGTTVRTLGGHRDWPNDARFSPDGSLLGTVTRSGELAVWEVATGRHLHRWFTYDAWGVGFSPDNRLVHTGGGADTMLRTWDISYQDTFVRRTARVDGPALFARADVSPDGGRVAYSWIEDEQGWITFTDPATGAATPPTRVPVVEDQRWFGTWPVGAWHPDSGQYAVQGCADRCGKRGIVTVLDAATGTVIGRRDVVDRIQGDEWSDGNVWSLEYIDDGRSLLVSDAWRTGPRGRTLVLDSETLEPRGEAFDVPSQCCATAIGSGTAALVFETGLDGESERWRIVDSDGGEVIHEGVLEDFAWSSASSPDGSVVAVAGYNGEVVTIDVATGDVLRRSLRLGTEALWVRYSDDGARLVTGDTEGGVTLWDAATLERLGTVYPPHRGAPVSDVPASPCNGGGQDTCAGSGAEFIGDSHDVVIASYDGSIYRWDTDVDRALDFACQMAGRDLTEAEWEQYLPAQPYESVCPQD</sequence>
<keyword evidence="5" id="KW-0853">WD repeat</keyword>
<dbReference type="InterPro" id="IPR015943">
    <property type="entry name" value="WD40/YVTN_repeat-like_dom_sf"/>
</dbReference>
<dbReference type="InterPro" id="IPR011990">
    <property type="entry name" value="TPR-like_helical_dom_sf"/>
</dbReference>
<dbReference type="Pfam" id="PF03704">
    <property type="entry name" value="BTAD"/>
    <property type="match status" value="1"/>
</dbReference>
<name>A0A4Z1CAG2_9ACTN</name>
<feature type="DNA-binding region" description="OmpR/PhoB-type" evidence="6">
    <location>
        <begin position="24"/>
        <end position="129"/>
    </location>
</feature>
<dbReference type="SMART" id="SM01043">
    <property type="entry name" value="BTAD"/>
    <property type="match status" value="1"/>
</dbReference>
<proteinExistence type="inferred from homology"/>
<protein>
    <recommendedName>
        <fullName evidence="7">OmpR/PhoB-type domain-containing protein</fullName>
    </recommendedName>
</protein>
<evidence type="ECO:0000259" key="7">
    <source>
        <dbReference type="PROSITE" id="PS51755"/>
    </source>
</evidence>
<dbReference type="InterPro" id="IPR005158">
    <property type="entry name" value="BTAD"/>
</dbReference>
<dbReference type="Gene3D" id="1.25.40.10">
    <property type="entry name" value="Tetratricopeptide repeat domain"/>
    <property type="match status" value="1"/>
</dbReference>
<dbReference type="PROSITE" id="PS51755">
    <property type="entry name" value="OMPR_PHOB"/>
    <property type="match status" value="1"/>
</dbReference>
<dbReference type="PANTHER" id="PTHR35807:SF1">
    <property type="entry name" value="TRANSCRIPTIONAL REGULATOR REDD"/>
    <property type="match status" value="1"/>
</dbReference>
<dbReference type="SUPFAM" id="SSF50978">
    <property type="entry name" value="WD40 repeat-like"/>
    <property type="match status" value="1"/>
</dbReference>
<dbReference type="OrthoDB" id="134501at2"/>
<dbReference type="InterPro" id="IPR036322">
    <property type="entry name" value="WD40_repeat_dom_sf"/>
</dbReference>
<keyword evidence="3 6" id="KW-0238">DNA-binding</keyword>
<dbReference type="SMART" id="SM00862">
    <property type="entry name" value="Trans_reg_C"/>
    <property type="match status" value="1"/>
</dbReference>
<dbReference type="Gene3D" id="1.10.10.10">
    <property type="entry name" value="Winged helix-like DNA-binding domain superfamily/Winged helix DNA-binding domain"/>
    <property type="match status" value="1"/>
</dbReference>
<dbReference type="Pfam" id="PF00486">
    <property type="entry name" value="Trans_reg_C"/>
    <property type="match status" value="1"/>
</dbReference>
<reference evidence="8 9" key="1">
    <citation type="submission" date="2019-04" db="EMBL/GenBank/DDBJ databases">
        <title>Three New Species of Nocardioides, Nocardioides euryhalodurans sp. nov., Nocardioides seonyuensis sp. nov. and Nocardioides eburneoflavus sp. nov. Isolated from Soil.</title>
        <authorList>
            <person name="Roh S.G."/>
            <person name="Lee C."/>
            <person name="Kim M.-K."/>
            <person name="Kim S.B."/>
        </authorList>
    </citation>
    <scope>NUCLEOTIDE SEQUENCE [LARGE SCALE GENOMIC DNA]</scope>
    <source>
        <strain evidence="8 9">MMS17-SY213</strain>
    </source>
</reference>
<evidence type="ECO:0000256" key="5">
    <source>
        <dbReference type="PROSITE-ProRule" id="PRU00221"/>
    </source>
</evidence>
<comment type="similarity">
    <text evidence="1">Belongs to the AfsR/DnrI/RedD regulatory family.</text>
</comment>
<feature type="repeat" description="WD" evidence="5">
    <location>
        <begin position="1028"/>
        <end position="1069"/>
    </location>
</feature>
<dbReference type="InterPro" id="IPR049052">
    <property type="entry name" value="nSTAND1"/>
</dbReference>
<keyword evidence="2" id="KW-0805">Transcription regulation</keyword>
<evidence type="ECO:0000256" key="2">
    <source>
        <dbReference type="ARBA" id="ARBA00023015"/>
    </source>
</evidence>
<dbReference type="InterPro" id="IPR001867">
    <property type="entry name" value="OmpR/PhoB-type_DNA-bd"/>
</dbReference>
<dbReference type="Proteomes" id="UP000297496">
    <property type="component" value="Unassembled WGS sequence"/>
</dbReference>
<dbReference type="Gene3D" id="3.40.50.300">
    <property type="entry name" value="P-loop containing nucleotide triphosphate hydrolases"/>
    <property type="match status" value="1"/>
</dbReference>
<organism evidence="8 9">
    <name type="scientific">Nocardioides eburneiflavus</name>
    <dbReference type="NCBI Taxonomy" id="2518372"/>
    <lineage>
        <taxon>Bacteria</taxon>
        <taxon>Bacillati</taxon>
        <taxon>Actinomycetota</taxon>
        <taxon>Actinomycetes</taxon>
        <taxon>Propionibacteriales</taxon>
        <taxon>Nocardioidaceae</taxon>
        <taxon>Nocardioides</taxon>
    </lineage>
</organism>
<dbReference type="InterPro" id="IPR027417">
    <property type="entry name" value="P-loop_NTPase"/>
</dbReference>
<feature type="repeat" description="WD" evidence="5">
    <location>
        <begin position="1367"/>
        <end position="1398"/>
    </location>
</feature>
<evidence type="ECO:0000256" key="1">
    <source>
        <dbReference type="ARBA" id="ARBA00005820"/>
    </source>
</evidence>
<dbReference type="GO" id="GO:0000160">
    <property type="term" value="P:phosphorelay signal transduction system"/>
    <property type="evidence" value="ECO:0007669"/>
    <property type="project" value="InterPro"/>
</dbReference>
<dbReference type="CDD" id="cd15831">
    <property type="entry name" value="BTAD"/>
    <property type="match status" value="1"/>
</dbReference>
<evidence type="ECO:0000256" key="6">
    <source>
        <dbReference type="PROSITE-ProRule" id="PRU01091"/>
    </source>
</evidence>
<dbReference type="InterPro" id="IPR011044">
    <property type="entry name" value="Quino_amine_DH_bsu"/>
</dbReference>
<evidence type="ECO:0000313" key="8">
    <source>
        <dbReference type="EMBL" id="TGN64466.1"/>
    </source>
</evidence>
<dbReference type="InterPro" id="IPR001680">
    <property type="entry name" value="WD40_rpt"/>
</dbReference>
<dbReference type="Pfam" id="PF00400">
    <property type="entry name" value="WD40"/>
    <property type="match status" value="1"/>
</dbReference>
<evidence type="ECO:0000313" key="9">
    <source>
        <dbReference type="Proteomes" id="UP000297496"/>
    </source>
</evidence>
<dbReference type="PANTHER" id="PTHR35807">
    <property type="entry name" value="TRANSCRIPTIONAL REGULATOR REDD-RELATED"/>
    <property type="match status" value="1"/>
</dbReference>
<dbReference type="SUPFAM" id="SSF50998">
    <property type="entry name" value="Quinoprotein alcohol dehydrogenase-like"/>
    <property type="match status" value="1"/>
</dbReference>
<dbReference type="InterPro" id="IPR011047">
    <property type="entry name" value="Quinoprotein_ADH-like_sf"/>
</dbReference>
<dbReference type="SUPFAM" id="SSF46894">
    <property type="entry name" value="C-terminal effector domain of the bipartite response regulators"/>
    <property type="match status" value="1"/>
</dbReference>
<dbReference type="Pfam" id="PF20703">
    <property type="entry name" value="nSTAND1"/>
    <property type="match status" value="1"/>
</dbReference>
<dbReference type="SMART" id="SM00320">
    <property type="entry name" value="WD40"/>
    <property type="match status" value="6"/>
</dbReference>
<dbReference type="InterPro" id="IPR051677">
    <property type="entry name" value="AfsR-DnrI-RedD_regulator"/>
</dbReference>
<evidence type="ECO:0000256" key="3">
    <source>
        <dbReference type="ARBA" id="ARBA00023125"/>
    </source>
</evidence>
<keyword evidence="4" id="KW-0804">Transcription</keyword>
<dbReference type="GO" id="GO:0006355">
    <property type="term" value="P:regulation of DNA-templated transcription"/>
    <property type="evidence" value="ECO:0007669"/>
    <property type="project" value="InterPro"/>
</dbReference>
<dbReference type="EMBL" id="SRRO01000001">
    <property type="protein sequence ID" value="TGN64466.1"/>
    <property type="molecule type" value="Genomic_DNA"/>
</dbReference>
<dbReference type="GO" id="GO:0005829">
    <property type="term" value="C:cytosol"/>
    <property type="evidence" value="ECO:0007669"/>
    <property type="project" value="UniProtKB-ARBA"/>
</dbReference>